<name>A0A8C4SM92_ERPCA</name>
<keyword evidence="2" id="KW-1003">Cell membrane</keyword>
<keyword evidence="8 12" id="KW-1133">Transmembrane helix</keyword>
<evidence type="ECO:0000256" key="11">
    <source>
        <dbReference type="PROSITE-ProRule" id="PRU00043"/>
    </source>
</evidence>
<evidence type="ECO:0000256" key="13">
    <source>
        <dbReference type="SAM" id="SignalP"/>
    </source>
</evidence>
<dbReference type="PROSITE" id="PS50268">
    <property type="entry name" value="CADHERIN_2"/>
    <property type="match status" value="2"/>
</dbReference>
<dbReference type="InterPro" id="IPR050174">
    <property type="entry name" value="Protocadherin/Cadherin-CA"/>
</dbReference>
<evidence type="ECO:0000256" key="7">
    <source>
        <dbReference type="ARBA" id="ARBA00022889"/>
    </source>
</evidence>
<evidence type="ECO:0000256" key="9">
    <source>
        <dbReference type="ARBA" id="ARBA00023136"/>
    </source>
</evidence>
<reference evidence="15" key="3">
    <citation type="submission" date="2025-09" db="UniProtKB">
        <authorList>
            <consortium name="Ensembl"/>
        </authorList>
    </citation>
    <scope>IDENTIFICATION</scope>
</reference>
<comment type="subcellular location">
    <subcellularLocation>
        <location evidence="1">Cell membrane</location>
        <topology evidence="1">Single-pass type I membrane protein</topology>
    </subcellularLocation>
</comment>
<evidence type="ECO:0000256" key="10">
    <source>
        <dbReference type="ARBA" id="ARBA00023180"/>
    </source>
</evidence>
<evidence type="ECO:0000256" key="5">
    <source>
        <dbReference type="ARBA" id="ARBA00022737"/>
    </source>
</evidence>
<sequence>MANRDGFFHSLLFCCLLDLAIGQISYSIPEEADPGTFVGNLAKDLELDIRDFEARSFGIAPRRNMKKRYLDVNTKTGILFISERIDREELCPNTDTCVIHIEAIVHNPLHLYRVEITVVDINDNAPSFPLETLTLSIAESAIPGARFPLESASDPDVGTNSLKSYTLSTNDFFNVDVQTSSDKVLVLQKSFDREEKERHDFLLTFFFILFFFHLVLDFSISCENETSSFFFFFFFFLLTCLLGYLNRFAICKTGVNED</sequence>
<evidence type="ECO:0000256" key="12">
    <source>
        <dbReference type="SAM" id="Phobius"/>
    </source>
</evidence>
<evidence type="ECO:0000256" key="6">
    <source>
        <dbReference type="ARBA" id="ARBA00022837"/>
    </source>
</evidence>
<evidence type="ECO:0000256" key="1">
    <source>
        <dbReference type="ARBA" id="ARBA00004251"/>
    </source>
</evidence>
<keyword evidence="5" id="KW-0677">Repeat</keyword>
<evidence type="ECO:0000313" key="15">
    <source>
        <dbReference type="Ensembl" id="ENSECRP00000016773.1"/>
    </source>
</evidence>
<reference evidence="15" key="1">
    <citation type="submission" date="2021-06" db="EMBL/GenBank/DDBJ databases">
        <authorList>
            <consortium name="Wellcome Sanger Institute Data Sharing"/>
        </authorList>
    </citation>
    <scope>NUCLEOTIDE SEQUENCE [LARGE SCALE GENOMIC DNA]</scope>
</reference>
<evidence type="ECO:0000256" key="4">
    <source>
        <dbReference type="ARBA" id="ARBA00022729"/>
    </source>
</evidence>
<keyword evidence="9 12" id="KW-0472">Membrane</keyword>
<evidence type="ECO:0000256" key="2">
    <source>
        <dbReference type="ARBA" id="ARBA00022475"/>
    </source>
</evidence>
<dbReference type="PANTHER" id="PTHR24028:SF307">
    <property type="entry name" value="PROTOCADHERIN BETA-15-LIKE ISOFORM X1"/>
    <property type="match status" value="1"/>
</dbReference>
<reference evidence="15" key="2">
    <citation type="submission" date="2025-08" db="UniProtKB">
        <authorList>
            <consortium name="Ensembl"/>
        </authorList>
    </citation>
    <scope>IDENTIFICATION</scope>
</reference>
<dbReference type="FunFam" id="2.60.40.60:FF:000007">
    <property type="entry name" value="Protocadherin alpha 2"/>
    <property type="match status" value="1"/>
</dbReference>
<dbReference type="Proteomes" id="UP000694620">
    <property type="component" value="Chromosome 11"/>
</dbReference>
<dbReference type="AlphaFoldDB" id="A0A8C4SM92"/>
<feature type="signal peptide" evidence="13">
    <location>
        <begin position="1"/>
        <end position="22"/>
    </location>
</feature>
<dbReference type="GO" id="GO:0005886">
    <property type="term" value="C:plasma membrane"/>
    <property type="evidence" value="ECO:0007669"/>
    <property type="project" value="UniProtKB-SubCell"/>
</dbReference>
<organism evidence="15 16">
    <name type="scientific">Erpetoichthys calabaricus</name>
    <name type="common">Rope fish</name>
    <name type="synonym">Calamoichthys calabaricus</name>
    <dbReference type="NCBI Taxonomy" id="27687"/>
    <lineage>
        <taxon>Eukaryota</taxon>
        <taxon>Metazoa</taxon>
        <taxon>Chordata</taxon>
        <taxon>Craniata</taxon>
        <taxon>Vertebrata</taxon>
        <taxon>Euteleostomi</taxon>
        <taxon>Actinopterygii</taxon>
        <taxon>Polypteriformes</taxon>
        <taxon>Polypteridae</taxon>
        <taxon>Erpetoichthys</taxon>
    </lineage>
</organism>
<keyword evidence="6 11" id="KW-0106">Calcium</keyword>
<dbReference type="InterPro" id="IPR002126">
    <property type="entry name" value="Cadherin-like_dom"/>
</dbReference>
<evidence type="ECO:0000313" key="16">
    <source>
        <dbReference type="Proteomes" id="UP000694620"/>
    </source>
</evidence>
<dbReference type="Pfam" id="PF08266">
    <property type="entry name" value="Cadherin_2"/>
    <property type="match status" value="1"/>
</dbReference>
<keyword evidence="16" id="KW-1185">Reference proteome</keyword>
<dbReference type="Gene3D" id="2.60.40.60">
    <property type="entry name" value="Cadherins"/>
    <property type="match status" value="2"/>
</dbReference>
<keyword evidence="3 12" id="KW-0812">Transmembrane</keyword>
<dbReference type="GO" id="GO:0007156">
    <property type="term" value="P:homophilic cell adhesion via plasma membrane adhesion molecules"/>
    <property type="evidence" value="ECO:0007669"/>
    <property type="project" value="InterPro"/>
</dbReference>
<dbReference type="InterPro" id="IPR020894">
    <property type="entry name" value="Cadherin_CS"/>
</dbReference>
<dbReference type="CDD" id="cd11304">
    <property type="entry name" value="Cadherin_repeat"/>
    <property type="match status" value="2"/>
</dbReference>
<protein>
    <recommendedName>
        <fullName evidence="14">Cadherin domain-containing protein</fullName>
    </recommendedName>
</protein>
<dbReference type="PROSITE" id="PS00232">
    <property type="entry name" value="CADHERIN_1"/>
    <property type="match status" value="1"/>
</dbReference>
<evidence type="ECO:0000259" key="14">
    <source>
        <dbReference type="PROSITE" id="PS50268"/>
    </source>
</evidence>
<dbReference type="PRINTS" id="PR00205">
    <property type="entry name" value="CADHERIN"/>
</dbReference>
<feature type="chain" id="PRO_5034344688" description="Cadherin domain-containing protein" evidence="13">
    <location>
        <begin position="23"/>
        <end position="258"/>
    </location>
</feature>
<proteinExistence type="predicted"/>
<dbReference type="SUPFAM" id="SSF49313">
    <property type="entry name" value="Cadherin-like"/>
    <property type="match status" value="2"/>
</dbReference>
<dbReference type="InterPro" id="IPR015919">
    <property type="entry name" value="Cadherin-like_sf"/>
</dbReference>
<feature type="domain" description="Cadherin" evidence="14">
    <location>
        <begin position="129"/>
        <end position="203"/>
    </location>
</feature>
<keyword evidence="4 13" id="KW-0732">Signal</keyword>
<feature type="transmembrane region" description="Helical" evidence="12">
    <location>
        <begin position="227"/>
        <end position="245"/>
    </location>
</feature>
<dbReference type="GeneTree" id="ENSGT00940000164173"/>
<evidence type="ECO:0000256" key="3">
    <source>
        <dbReference type="ARBA" id="ARBA00022692"/>
    </source>
</evidence>
<dbReference type="GO" id="GO:0005509">
    <property type="term" value="F:calcium ion binding"/>
    <property type="evidence" value="ECO:0007669"/>
    <property type="project" value="UniProtKB-UniRule"/>
</dbReference>
<keyword evidence="7" id="KW-0130">Cell adhesion</keyword>
<feature type="domain" description="Cadherin" evidence="14">
    <location>
        <begin position="27"/>
        <end position="128"/>
    </location>
</feature>
<dbReference type="FunFam" id="2.60.40.60:FF:000006">
    <property type="entry name" value="Protocadherin alpha 2"/>
    <property type="match status" value="1"/>
</dbReference>
<dbReference type="PANTHER" id="PTHR24028">
    <property type="entry name" value="CADHERIN-87A"/>
    <property type="match status" value="1"/>
</dbReference>
<feature type="transmembrane region" description="Helical" evidence="12">
    <location>
        <begin position="201"/>
        <end position="220"/>
    </location>
</feature>
<dbReference type="InterPro" id="IPR013164">
    <property type="entry name" value="Cadherin_N"/>
</dbReference>
<dbReference type="Ensembl" id="ENSECRT00000017072.1">
    <property type="protein sequence ID" value="ENSECRP00000016773.1"/>
    <property type="gene ID" value="ENSECRG00000011137.1"/>
</dbReference>
<evidence type="ECO:0000256" key="8">
    <source>
        <dbReference type="ARBA" id="ARBA00022989"/>
    </source>
</evidence>
<keyword evidence="10" id="KW-0325">Glycoprotein</keyword>
<accession>A0A8C4SM92</accession>